<comment type="caution">
    <text evidence="1">The sequence shown here is derived from an EMBL/GenBank/DDBJ whole genome shotgun (WGS) entry which is preliminary data.</text>
</comment>
<gene>
    <name evidence="1" type="ORF">PSYPI_48792</name>
</gene>
<proteinExistence type="predicted"/>
<protein>
    <submittedName>
        <fullName evidence="1">Chemotaxis sensory transducer</fullName>
    </submittedName>
</protein>
<dbReference type="Proteomes" id="UP000004986">
    <property type="component" value="Unassembled WGS sequence"/>
</dbReference>
<evidence type="ECO:0000313" key="2">
    <source>
        <dbReference type="Proteomes" id="UP000004986"/>
    </source>
</evidence>
<dbReference type="AlphaFoldDB" id="F3GS37"/>
<reference evidence="1 2" key="1">
    <citation type="journal article" date="2011" name="PLoS Pathog.">
        <title>Dynamic evolution of pathogenicity revealed by sequencing and comparative genomics of 19 Pseudomonas syringae isolates.</title>
        <authorList>
            <person name="Baltrus D.A."/>
            <person name="Nishimura M.T."/>
            <person name="Romanchuk A."/>
            <person name="Chang J.H."/>
            <person name="Mukhtar M.S."/>
            <person name="Cherkis K."/>
            <person name="Roach J."/>
            <person name="Grant S.R."/>
            <person name="Jones C.D."/>
            <person name="Dangl J.L."/>
        </authorList>
    </citation>
    <scope>NUCLEOTIDE SEQUENCE [LARGE SCALE GENOMIC DNA]</scope>
    <source>
        <strain evidence="1 2">1704B</strain>
    </source>
</reference>
<evidence type="ECO:0000313" key="1">
    <source>
        <dbReference type="EMBL" id="EGH49890.1"/>
    </source>
</evidence>
<dbReference type="EMBL" id="AEAI01004861">
    <property type="protein sequence ID" value="EGH49890.1"/>
    <property type="molecule type" value="Genomic_DNA"/>
</dbReference>
<organism evidence="1 2">
    <name type="scientific">Pseudomonas syringae pv. pisi str. 1704B</name>
    <dbReference type="NCBI Taxonomy" id="629263"/>
    <lineage>
        <taxon>Bacteria</taxon>
        <taxon>Pseudomonadati</taxon>
        <taxon>Pseudomonadota</taxon>
        <taxon>Gammaproteobacteria</taxon>
        <taxon>Pseudomonadales</taxon>
        <taxon>Pseudomonadaceae</taxon>
        <taxon>Pseudomonas</taxon>
        <taxon>Pseudomonas syringae</taxon>
    </lineage>
</organism>
<name>F3GS37_PSESJ</name>
<feature type="non-terminal residue" evidence="1">
    <location>
        <position position="35"/>
    </location>
</feature>
<accession>F3GS37</accession>
<feature type="non-terminal residue" evidence="1">
    <location>
        <position position="1"/>
    </location>
</feature>
<keyword evidence="2" id="KW-1185">Reference proteome</keyword>
<sequence length="35" mass="3925">RLSKRAVGSRELIEALSQRSEEIQRVTLVIQSIAS</sequence>